<gene>
    <name evidence="1" type="ORF">A3860_17565</name>
</gene>
<name>A0A1V9G4C2_9BACT</name>
<comment type="caution">
    <text evidence="1">The sequence shown here is derived from an EMBL/GenBank/DDBJ whole genome shotgun (WGS) entry which is preliminary data.</text>
</comment>
<sequence length="163" mass="18949">MPFNEEYISDSFDDNGELGNVYTQISELGFDPINEIPKVFSHYHITEGYDTYDDIRQCLEIATDLNAQTAVISFIFRSSRDSDECDFKLNDIEARLYLTEKNEREKIAEMSFGKKHGLPTKNQMIIEISEKALELCRINEIKKQFGIGEHTQTNNNKKNIRRL</sequence>
<organism evidence="1 2">
    <name type="scientific">Niastella vici</name>
    <dbReference type="NCBI Taxonomy" id="1703345"/>
    <lineage>
        <taxon>Bacteria</taxon>
        <taxon>Pseudomonadati</taxon>
        <taxon>Bacteroidota</taxon>
        <taxon>Chitinophagia</taxon>
        <taxon>Chitinophagales</taxon>
        <taxon>Chitinophagaceae</taxon>
        <taxon>Niastella</taxon>
    </lineage>
</organism>
<keyword evidence="2" id="KW-1185">Reference proteome</keyword>
<dbReference type="RefSeq" id="WP_081146336.1">
    <property type="nucleotide sequence ID" value="NZ_LVYD01000024.1"/>
</dbReference>
<dbReference type="Proteomes" id="UP000192796">
    <property type="component" value="Unassembled WGS sequence"/>
</dbReference>
<protein>
    <submittedName>
        <fullName evidence="1">Uncharacterized protein</fullName>
    </submittedName>
</protein>
<dbReference type="EMBL" id="LVYD01000024">
    <property type="protein sequence ID" value="OQP65473.1"/>
    <property type="molecule type" value="Genomic_DNA"/>
</dbReference>
<accession>A0A1V9G4C2</accession>
<evidence type="ECO:0000313" key="1">
    <source>
        <dbReference type="EMBL" id="OQP65473.1"/>
    </source>
</evidence>
<reference evidence="1 2" key="1">
    <citation type="submission" date="2016-03" db="EMBL/GenBank/DDBJ databases">
        <title>Niastella vici sp. nov., isolated from farmland soil.</title>
        <authorList>
            <person name="Chen L."/>
            <person name="Wang D."/>
            <person name="Yang S."/>
            <person name="Wang G."/>
        </authorList>
    </citation>
    <scope>NUCLEOTIDE SEQUENCE [LARGE SCALE GENOMIC DNA]</scope>
    <source>
        <strain evidence="1 2">DJ57</strain>
    </source>
</reference>
<dbReference type="AlphaFoldDB" id="A0A1V9G4C2"/>
<evidence type="ECO:0000313" key="2">
    <source>
        <dbReference type="Proteomes" id="UP000192796"/>
    </source>
</evidence>
<proteinExistence type="predicted"/>